<comment type="caution">
    <text evidence="1">The sequence shown here is derived from an EMBL/GenBank/DDBJ whole genome shotgun (WGS) entry which is preliminary data.</text>
</comment>
<dbReference type="Proteomes" id="UP000708208">
    <property type="component" value="Unassembled WGS sequence"/>
</dbReference>
<organism evidence="1 2">
    <name type="scientific">Allacma fusca</name>
    <dbReference type="NCBI Taxonomy" id="39272"/>
    <lineage>
        <taxon>Eukaryota</taxon>
        <taxon>Metazoa</taxon>
        <taxon>Ecdysozoa</taxon>
        <taxon>Arthropoda</taxon>
        <taxon>Hexapoda</taxon>
        <taxon>Collembola</taxon>
        <taxon>Symphypleona</taxon>
        <taxon>Sminthuridae</taxon>
        <taxon>Allacma</taxon>
    </lineage>
</organism>
<gene>
    <name evidence="1" type="ORF">AFUS01_LOCUS1232</name>
</gene>
<sequence>QHALLFITYLPCSYKVFPHVRISSCGHYEEICSANIDGKKK</sequence>
<accession>A0A8J2JCP2</accession>
<feature type="non-terminal residue" evidence="1">
    <location>
        <position position="1"/>
    </location>
</feature>
<keyword evidence="2" id="KW-1185">Reference proteome</keyword>
<dbReference type="AlphaFoldDB" id="A0A8J2JCP2"/>
<evidence type="ECO:0000313" key="1">
    <source>
        <dbReference type="EMBL" id="CAG7659412.1"/>
    </source>
</evidence>
<name>A0A8J2JCP2_9HEXA</name>
<dbReference type="EMBL" id="CAJVCH010006871">
    <property type="protein sequence ID" value="CAG7659412.1"/>
    <property type="molecule type" value="Genomic_DNA"/>
</dbReference>
<proteinExistence type="predicted"/>
<reference evidence="1" key="1">
    <citation type="submission" date="2021-06" db="EMBL/GenBank/DDBJ databases">
        <authorList>
            <person name="Hodson N. C."/>
            <person name="Mongue J. A."/>
            <person name="Jaron S. K."/>
        </authorList>
    </citation>
    <scope>NUCLEOTIDE SEQUENCE</scope>
</reference>
<evidence type="ECO:0000313" key="2">
    <source>
        <dbReference type="Proteomes" id="UP000708208"/>
    </source>
</evidence>
<protein>
    <submittedName>
        <fullName evidence="1">Uncharacterized protein</fullName>
    </submittedName>
</protein>